<gene>
    <name evidence="11" type="ORF">ILUMI_00300</name>
</gene>
<keyword evidence="12" id="KW-1185">Reference proteome</keyword>
<keyword evidence="6" id="KW-0804">Transcription</keyword>
<dbReference type="PROSITE" id="PS50097">
    <property type="entry name" value="BTB"/>
    <property type="match status" value="1"/>
</dbReference>
<feature type="compositionally biased region" description="Basic and acidic residues" evidence="9">
    <location>
        <begin position="118"/>
        <end position="129"/>
    </location>
</feature>
<evidence type="ECO:0000256" key="8">
    <source>
        <dbReference type="ARBA" id="ARBA00037382"/>
    </source>
</evidence>
<dbReference type="Gene3D" id="3.30.710.10">
    <property type="entry name" value="Potassium Channel Kv1.1, Chain A"/>
    <property type="match status" value="1"/>
</dbReference>
<dbReference type="Proteomes" id="UP000801492">
    <property type="component" value="Unassembled WGS sequence"/>
</dbReference>
<dbReference type="GO" id="GO:0005634">
    <property type="term" value="C:nucleus"/>
    <property type="evidence" value="ECO:0007669"/>
    <property type="project" value="UniProtKB-SubCell"/>
</dbReference>
<sequence>MCSNDQYALNWSNHTTHIRKAFDSLFSGNEFVDVTLSCEGRKIGAHKILLSACSTYFHDLFRDNPCQHPIVILKDVKFQNLLDILKFMYNGEVSVSTENFDSFLKTAELLQVSGLTEDDNRHSNEKENENVENTTPSVTTSVIEQLDRVSPLGKINEITKEKENTKKRTFENLSSPTIEESTSQKKKKDTELKVDIEIKQEEEDDIANAEDSLEIKDPLEIGNETMDTVNNITQTVEPQKYAEVQDLLNDSHSKRQVNSIQQKPAIPQNTKMVATVIRTPIMNHQHFYPNPPALVTTHVPTQIPRTEKKQYPTRNCRYCPGRKETRWECVPCGNIPLHERICFENYHRRLLEQ</sequence>
<keyword evidence="4" id="KW-0524">Neurogenesis</keyword>
<evidence type="ECO:0000256" key="1">
    <source>
        <dbReference type="ARBA" id="ARBA00004123"/>
    </source>
</evidence>
<dbReference type="PANTHER" id="PTHR23110:SF111">
    <property type="entry name" value="LONGITUDINALS LACKING PROTEIN, ISOFORMS F_I_K_T"/>
    <property type="match status" value="1"/>
</dbReference>
<dbReference type="AlphaFoldDB" id="A0A8K0GLD4"/>
<dbReference type="CDD" id="cd18315">
    <property type="entry name" value="BTB_POZ_BAB-like"/>
    <property type="match status" value="1"/>
</dbReference>
<keyword evidence="2" id="KW-0217">Developmental protein</keyword>
<dbReference type="GO" id="GO:0007464">
    <property type="term" value="P:R3/R4 cell fate commitment"/>
    <property type="evidence" value="ECO:0007669"/>
    <property type="project" value="UniProtKB-ARBA"/>
</dbReference>
<evidence type="ECO:0000256" key="6">
    <source>
        <dbReference type="ARBA" id="ARBA00023163"/>
    </source>
</evidence>
<dbReference type="PANTHER" id="PTHR23110">
    <property type="entry name" value="BTB DOMAIN TRANSCRIPTION FACTOR"/>
    <property type="match status" value="1"/>
</dbReference>
<dbReference type="GO" id="GO:0048813">
    <property type="term" value="P:dendrite morphogenesis"/>
    <property type="evidence" value="ECO:0007669"/>
    <property type="project" value="UniProtKB-ARBA"/>
</dbReference>
<dbReference type="EMBL" id="VTPC01000414">
    <property type="protein sequence ID" value="KAF2905877.1"/>
    <property type="molecule type" value="Genomic_DNA"/>
</dbReference>
<comment type="function">
    <text evidence="8">Putative transcription factor required for axon growth and guidance in the central and peripheral nervous systems. Repels CNS axons away from the midline by promoting the expression of the midline repellent sli and its receptor robo.</text>
</comment>
<dbReference type="InterPro" id="IPR051095">
    <property type="entry name" value="Dros_DevTransReg"/>
</dbReference>
<accession>A0A8K0GLD4</accession>
<reference evidence="11" key="1">
    <citation type="submission" date="2019-08" db="EMBL/GenBank/DDBJ databases">
        <title>The genome of the North American firefly Photinus pyralis.</title>
        <authorList>
            <consortium name="Photinus pyralis genome working group"/>
            <person name="Fallon T.R."/>
            <person name="Sander Lower S.E."/>
            <person name="Weng J.-K."/>
        </authorList>
    </citation>
    <scope>NUCLEOTIDE SEQUENCE</scope>
    <source>
        <strain evidence="11">TRF0915ILg1</strain>
        <tissue evidence="11">Whole body</tissue>
    </source>
</reference>
<keyword evidence="7" id="KW-0539">Nucleus</keyword>
<dbReference type="SUPFAM" id="SSF54695">
    <property type="entry name" value="POZ domain"/>
    <property type="match status" value="1"/>
</dbReference>
<evidence type="ECO:0000256" key="2">
    <source>
        <dbReference type="ARBA" id="ARBA00022473"/>
    </source>
</evidence>
<dbReference type="SMART" id="SM00225">
    <property type="entry name" value="BTB"/>
    <property type="match status" value="1"/>
</dbReference>
<protein>
    <recommendedName>
        <fullName evidence="10">BTB domain-containing protein</fullName>
    </recommendedName>
</protein>
<dbReference type="GO" id="GO:0016199">
    <property type="term" value="P:axon midline choice point recognition"/>
    <property type="evidence" value="ECO:0007669"/>
    <property type="project" value="UniProtKB-ARBA"/>
</dbReference>
<dbReference type="GO" id="GO:0045467">
    <property type="term" value="P:R7 cell development"/>
    <property type="evidence" value="ECO:0007669"/>
    <property type="project" value="UniProtKB-ARBA"/>
</dbReference>
<evidence type="ECO:0000313" key="11">
    <source>
        <dbReference type="EMBL" id="KAF2905877.1"/>
    </source>
</evidence>
<evidence type="ECO:0000256" key="7">
    <source>
        <dbReference type="ARBA" id="ARBA00023242"/>
    </source>
</evidence>
<evidence type="ECO:0000256" key="5">
    <source>
        <dbReference type="ARBA" id="ARBA00023015"/>
    </source>
</evidence>
<evidence type="ECO:0000256" key="4">
    <source>
        <dbReference type="ARBA" id="ARBA00022902"/>
    </source>
</evidence>
<proteinExistence type="predicted"/>
<dbReference type="GO" id="GO:0035167">
    <property type="term" value="P:larval lymph gland hemopoiesis"/>
    <property type="evidence" value="ECO:0007669"/>
    <property type="project" value="UniProtKB-ARBA"/>
</dbReference>
<feature type="region of interest" description="Disordered" evidence="9">
    <location>
        <begin position="115"/>
        <end position="138"/>
    </location>
</feature>
<feature type="domain" description="BTB" evidence="10">
    <location>
        <begin position="32"/>
        <end position="97"/>
    </location>
</feature>
<evidence type="ECO:0000259" key="10">
    <source>
        <dbReference type="PROSITE" id="PS50097"/>
    </source>
</evidence>
<dbReference type="GO" id="GO:0045476">
    <property type="term" value="P:nurse cell apoptotic process"/>
    <property type="evidence" value="ECO:0007669"/>
    <property type="project" value="UniProtKB-ARBA"/>
</dbReference>
<dbReference type="GO" id="GO:0007526">
    <property type="term" value="P:larval somatic muscle development"/>
    <property type="evidence" value="ECO:0007669"/>
    <property type="project" value="UniProtKB-ARBA"/>
</dbReference>
<evidence type="ECO:0000256" key="3">
    <source>
        <dbReference type="ARBA" id="ARBA00022782"/>
    </source>
</evidence>
<organism evidence="11 12">
    <name type="scientific">Ignelater luminosus</name>
    <name type="common">Cucubano</name>
    <name type="synonym">Pyrophorus luminosus</name>
    <dbReference type="NCBI Taxonomy" id="2038154"/>
    <lineage>
        <taxon>Eukaryota</taxon>
        <taxon>Metazoa</taxon>
        <taxon>Ecdysozoa</taxon>
        <taxon>Arthropoda</taxon>
        <taxon>Hexapoda</taxon>
        <taxon>Insecta</taxon>
        <taxon>Pterygota</taxon>
        <taxon>Neoptera</taxon>
        <taxon>Endopterygota</taxon>
        <taxon>Coleoptera</taxon>
        <taxon>Polyphaga</taxon>
        <taxon>Elateriformia</taxon>
        <taxon>Elateroidea</taxon>
        <taxon>Elateridae</taxon>
        <taxon>Agrypninae</taxon>
        <taxon>Pyrophorini</taxon>
        <taxon>Ignelater</taxon>
    </lineage>
</organism>
<comment type="caution">
    <text evidence="11">The sequence shown here is derived from an EMBL/GenBank/DDBJ whole genome shotgun (WGS) entry which is preliminary data.</text>
</comment>
<dbReference type="GO" id="GO:0006357">
    <property type="term" value="P:regulation of transcription by RNA polymerase II"/>
    <property type="evidence" value="ECO:0007669"/>
    <property type="project" value="TreeGrafter"/>
</dbReference>
<dbReference type="GO" id="GO:0008406">
    <property type="term" value="P:gonad development"/>
    <property type="evidence" value="ECO:0007669"/>
    <property type="project" value="UniProtKB-ARBA"/>
</dbReference>
<dbReference type="Pfam" id="PF00651">
    <property type="entry name" value="BTB"/>
    <property type="match status" value="1"/>
</dbReference>
<name>A0A8K0GLD4_IGNLU</name>
<keyword evidence="5" id="KW-0805">Transcription regulation</keyword>
<dbReference type="InterPro" id="IPR000210">
    <property type="entry name" value="BTB/POZ_dom"/>
</dbReference>
<dbReference type="OrthoDB" id="10261408at2759"/>
<keyword evidence="3" id="KW-0221">Differentiation</keyword>
<evidence type="ECO:0000313" key="12">
    <source>
        <dbReference type="Proteomes" id="UP000801492"/>
    </source>
</evidence>
<comment type="subcellular location">
    <subcellularLocation>
        <location evidence="1">Nucleus</location>
    </subcellularLocation>
</comment>
<evidence type="ECO:0000256" key="9">
    <source>
        <dbReference type="SAM" id="MobiDB-lite"/>
    </source>
</evidence>
<dbReference type="InterPro" id="IPR011333">
    <property type="entry name" value="SKP1/BTB/POZ_sf"/>
</dbReference>